<dbReference type="Proteomes" id="UP001549366">
    <property type="component" value="Unassembled WGS sequence"/>
</dbReference>
<proteinExistence type="predicted"/>
<reference evidence="1 2" key="1">
    <citation type="submission" date="2024-06" db="EMBL/GenBank/DDBJ databases">
        <title>Genomic Encyclopedia of Type Strains, Phase V (KMG-V): Genome sequencing to study the core and pangenomes of soil and plant-associated prokaryotes.</title>
        <authorList>
            <person name="Whitman W."/>
        </authorList>
    </citation>
    <scope>NUCLEOTIDE SEQUENCE [LARGE SCALE GENOMIC DNA]</scope>
    <source>
        <strain evidence="1 2">NE40</strain>
    </source>
</reference>
<comment type="caution">
    <text evidence="1">The sequence shown here is derived from an EMBL/GenBank/DDBJ whole genome shotgun (WGS) entry which is preliminary data.</text>
</comment>
<evidence type="ECO:0000313" key="1">
    <source>
        <dbReference type="EMBL" id="MET4755609.1"/>
    </source>
</evidence>
<organism evidence="1 2">
    <name type="scientific">Endozoicomonas lisbonensis</name>
    <dbReference type="NCBI Taxonomy" id="3120522"/>
    <lineage>
        <taxon>Bacteria</taxon>
        <taxon>Pseudomonadati</taxon>
        <taxon>Pseudomonadota</taxon>
        <taxon>Gammaproteobacteria</taxon>
        <taxon>Oceanospirillales</taxon>
        <taxon>Endozoicomonadaceae</taxon>
        <taxon>Endozoicomonas</taxon>
    </lineage>
</organism>
<protein>
    <submittedName>
        <fullName evidence="1">Uncharacterized protein</fullName>
    </submittedName>
</protein>
<dbReference type="EMBL" id="JBEWTB010000002">
    <property type="protein sequence ID" value="MET4755609.1"/>
    <property type="molecule type" value="Genomic_DNA"/>
</dbReference>
<keyword evidence="2" id="KW-1185">Reference proteome</keyword>
<dbReference type="RefSeq" id="WP_354016271.1">
    <property type="nucleotide sequence ID" value="NZ_JBEWTB010000002.1"/>
</dbReference>
<sequence>MSVYTELITGSNPLGITKFMWIPVGLLENPDGEVAIHLHVASKARWDRIPTETCKHEEMPSLQELQQILSSST</sequence>
<name>A0ABV2SES3_9GAMM</name>
<accession>A0ABV2SES3</accession>
<evidence type="ECO:0000313" key="2">
    <source>
        <dbReference type="Proteomes" id="UP001549366"/>
    </source>
</evidence>
<gene>
    <name evidence="1" type="ORF">V5J35_000801</name>
</gene>